<feature type="transmembrane region" description="Helical" evidence="1">
    <location>
        <begin position="45"/>
        <end position="66"/>
    </location>
</feature>
<keyword evidence="1" id="KW-0812">Transmembrane</keyword>
<name>A0A7K1USV6_9NOCA</name>
<keyword evidence="1" id="KW-1133">Transmembrane helix</keyword>
<protein>
    <submittedName>
        <fullName evidence="2">Uncharacterized protein</fullName>
    </submittedName>
</protein>
<evidence type="ECO:0000256" key="1">
    <source>
        <dbReference type="SAM" id="Phobius"/>
    </source>
</evidence>
<keyword evidence="1" id="KW-0472">Membrane</keyword>
<dbReference type="Proteomes" id="UP000466794">
    <property type="component" value="Unassembled WGS sequence"/>
</dbReference>
<evidence type="ECO:0000313" key="2">
    <source>
        <dbReference type="EMBL" id="MVU77424.1"/>
    </source>
</evidence>
<reference evidence="2 3" key="1">
    <citation type="submission" date="2019-12" db="EMBL/GenBank/DDBJ databases">
        <title>Nocardia sp. nov. ET3-3 isolated from soil.</title>
        <authorList>
            <person name="Kanchanasin P."/>
            <person name="Tanasupawat S."/>
            <person name="Yuki M."/>
            <person name="Kudo T."/>
        </authorList>
    </citation>
    <scope>NUCLEOTIDE SEQUENCE [LARGE SCALE GENOMIC DNA]</scope>
    <source>
        <strain evidence="2 3">ET3-3</strain>
    </source>
</reference>
<dbReference type="RefSeq" id="WP_157386769.1">
    <property type="nucleotide sequence ID" value="NZ_WRPP01000001.1"/>
</dbReference>
<evidence type="ECO:0000313" key="3">
    <source>
        <dbReference type="Proteomes" id="UP000466794"/>
    </source>
</evidence>
<gene>
    <name evidence="2" type="ORF">GPX89_09205</name>
</gene>
<organism evidence="2 3">
    <name type="scientific">Nocardia terrae</name>
    <dbReference type="NCBI Taxonomy" id="2675851"/>
    <lineage>
        <taxon>Bacteria</taxon>
        <taxon>Bacillati</taxon>
        <taxon>Actinomycetota</taxon>
        <taxon>Actinomycetes</taxon>
        <taxon>Mycobacteriales</taxon>
        <taxon>Nocardiaceae</taxon>
        <taxon>Nocardia</taxon>
    </lineage>
</organism>
<dbReference type="EMBL" id="WRPP01000001">
    <property type="protein sequence ID" value="MVU77424.1"/>
    <property type="molecule type" value="Genomic_DNA"/>
</dbReference>
<accession>A0A7K1USV6</accession>
<keyword evidence="3" id="KW-1185">Reference proteome</keyword>
<sequence length="149" mass="16365">MSSNSNGGRGIDWDGELQMLMESSGIKLAELVRPKWTARARRRILGARAFMIAVVITGVLMWIIASSGAPDAAVVPVLVWLAGWIGYGAWISLGRPDWSITAHTVRDLGTAGFHAVSRFYFARSRPARAHWRARRAAHRRNRAAAEATA</sequence>
<dbReference type="AlphaFoldDB" id="A0A7K1USV6"/>
<comment type="caution">
    <text evidence="2">The sequence shown here is derived from an EMBL/GenBank/DDBJ whole genome shotgun (WGS) entry which is preliminary data.</text>
</comment>
<feature type="transmembrane region" description="Helical" evidence="1">
    <location>
        <begin position="72"/>
        <end position="93"/>
    </location>
</feature>
<proteinExistence type="predicted"/>